<feature type="transmembrane region" description="Helical" evidence="9">
    <location>
        <begin position="87"/>
        <end position="104"/>
    </location>
</feature>
<comment type="similarity">
    <text evidence="8 9">Belongs to the TRAP transporter small permease family.</text>
</comment>
<dbReference type="PANTHER" id="PTHR35011:SF2">
    <property type="entry name" value="2,3-DIKETO-L-GULONATE TRAP TRANSPORTER SMALL PERMEASE PROTEIN YIAM"/>
    <property type="match status" value="1"/>
</dbReference>
<dbReference type="Proteomes" id="UP001152876">
    <property type="component" value="Unassembled WGS sequence"/>
</dbReference>
<keyword evidence="7 9" id="KW-0472">Membrane</keyword>
<gene>
    <name evidence="11" type="ORF">H010_07351</name>
</gene>
<comment type="subunit">
    <text evidence="9">The complex comprises the extracytoplasmic solute receptor protein and the two transmembrane proteins.</text>
</comment>
<evidence type="ECO:0000256" key="1">
    <source>
        <dbReference type="ARBA" id="ARBA00004429"/>
    </source>
</evidence>
<evidence type="ECO:0000313" key="11">
    <source>
        <dbReference type="EMBL" id="MDG5975060.1"/>
    </source>
</evidence>
<proteinExistence type="inferred from homology"/>
<keyword evidence="2 9" id="KW-0813">Transport</keyword>
<dbReference type="AlphaFoldDB" id="A0A9X4NVA2"/>
<dbReference type="EMBL" id="AOGK01000005">
    <property type="protein sequence ID" value="MDG5975060.1"/>
    <property type="molecule type" value="Genomic_DNA"/>
</dbReference>
<dbReference type="Pfam" id="PF04290">
    <property type="entry name" value="DctQ"/>
    <property type="match status" value="1"/>
</dbReference>
<evidence type="ECO:0000256" key="2">
    <source>
        <dbReference type="ARBA" id="ARBA00022448"/>
    </source>
</evidence>
<feature type="transmembrane region" description="Helical" evidence="9">
    <location>
        <begin position="12"/>
        <end position="36"/>
    </location>
</feature>
<dbReference type="InterPro" id="IPR007387">
    <property type="entry name" value="TRAP_DctQ"/>
</dbReference>
<dbReference type="InterPro" id="IPR055348">
    <property type="entry name" value="DctQ"/>
</dbReference>
<sequence>MIQKLIHTYCRLLGWLMVAALALMVVMVFGNVVARYGFNSGITESEELSRWLFIWLIFLGATVAVHERAHMGTDLLINHLPAPLQKLALVIGYVLMLFVTWLMFSGSVAQTRINWSVEAPVTGLSMAWIFAAGVVFSVSTAVMLALDLWKVLTGQLTLAQMQLPSGLEPTEADIAAHPNQN</sequence>
<comment type="subcellular location">
    <subcellularLocation>
        <location evidence="1 9">Cell inner membrane</location>
        <topology evidence="1 9">Multi-pass membrane protein</topology>
    </subcellularLocation>
</comment>
<evidence type="ECO:0000313" key="12">
    <source>
        <dbReference type="Proteomes" id="UP001152876"/>
    </source>
</evidence>
<organism evidence="11 12">
    <name type="scientific">Hydrogenophaga taeniospiralis CCUG 15921</name>
    <dbReference type="NCBI Taxonomy" id="1281780"/>
    <lineage>
        <taxon>Bacteria</taxon>
        <taxon>Pseudomonadati</taxon>
        <taxon>Pseudomonadota</taxon>
        <taxon>Betaproteobacteria</taxon>
        <taxon>Burkholderiales</taxon>
        <taxon>Comamonadaceae</taxon>
        <taxon>Hydrogenophaga</taxon>
    </lineage>
</organism>
<evidence type="ECO:0000256" key="4">
    <source>
        <dbReference type="ARBA" id="ARBA00022519"/>
    </source>
</evidence>
<dbReference type="RefSeq" id="WP_245637972.1">
    <property type="nucleotide sequence ID" value="NZ_AOGK01000005.1"/>
</dbReference>
<name>A0A9X4NVA2_9BURK</name>
<keyword evidence="6 9" id="KW-1133">Transmembrane helix</keyword>
<evidence type="ECO:0000256" key="8">
    <source>
        <dbReference type="ARBA" id="ARBA00038436"/>
    </source>
</evidence>
<evidence type="ECO:0000256" key="3">
    <source>
        <dbReference type="ARBA" id="ARBA00022475"/>
    </source>
</evidence>
<keyword evidence="3" id="KW-1003">Cell membrane</keyword>
<evidence type="ECO:0000256" key="6">
    <source>
        <dbReference type="ARBA" id="ARBA00022989"/>
    </source>
</evidence>
<dbReference type="GO" id="GO:0015740">
    <property type="term" value="P:C4-dicarboxylate transport"/>
    <property type="evidence" value="ECO:0007669"/>
    <property type="project" value="TreeGrafter"/>
</dbReference>
<keyword evidence="5 9" id="KW-0812">Transmembrane</keyword>
<accession>A0A9X4NVA2</accession>
<dbReference type="PANTHER" id="PTHR35011">
    <property type="entry name" value="2,3-DIKETO-L-GULONATE TRAP TRANSPORTER SMALL PERMEASE PROTEIN YIAM"/>
    <property type="match status" value="1"/>
</dbReference>
<reference evidence="11" key="1">
    <citation type="submission" date="2013-01" db="EMBL/GenBank/DDBJ databases">
        <title>Genome draft of Hydrogenophaga taeniospiralis 2K1.</title>
        <authorList>
            <person name="Gomila M."/>
            <person name="Lalucat J."/>
        </authorList>
    </citation>
    <scope>NUCLEOTIDE SEQUENCE</scope>
    <source>
        <strain evidence="11">CCUG 15921</strain>
    </source>
</reference>
<feature type="transmembrane region" description="Helical" evidence="9">
    <location>
        <begin position="124"/>
        <end position="146"/>
    </location>
</feature>
<feature type="domain" description="Tripartite ATP-independent periplasmic transporters DctQ component" evidence="10">
    <location>
        <begin position="24"/>
        <end position="153"/>
    </location>
</feature>
<keyword evidence="4 9" id="KW-0997">Cell inner membrane</keyword>
<evidence type="ECO:0000256" key="5">
    <source>
        <dbReference type="ARBA" id="ARBA00022692"/>
    </source>
</evidence>
<comment type="function">
    <text evidence="9">Part of the tripartite ATP-independent periplasmic (TRAP) transport system.</text>
</comment>
<evidence type="ECO:0000259" key="10">
    <source>
        <dbReference type="Pfam" id="PF04290"/>
    </source>
</evidence>
<keyword evidence="12" id="KW-1185">Reference proteome</keyword>
<protein>
    <recommendedName>
        <fullName evidence="9">TRAP transporter small permease protein</fullName>
    </recommendedName>
</protein>
<comment type="caution">
    <text evidence="11">The sequence shown here is derived from an EMBL/GenBank/DDBJ whole genome shotgun (WGS) entry which is preliminary data.</text>
</comment>
<evidence type="ECO:0000256" key="9">
    <source>
        <dbReference type="RuleBase" id="RU369079"/>
    </source>
</evidence>
<evidence type="ECO:0000256" key="7">
    <source>
        <dbReference type="ARBA" id="ARBA00023136"/>
    </source>
</evidence>
<feature type="transmembrane region" description="Helical" evidence="9">
    <location>
        <begin position="48"/>
        <end position="66"/>
    </location>
</feature>
<dbReference type="GO" id="GO:0005886">
    <property type="term" value="C:plasma membrane"/>
    <property type="evidence" value="ECO:0007669"/>
    <property type="project" value="UniProtKB-SubCell"/>
</dbReference>
<dbReference type="GO" id="GO:0022857">
    <property type="term" value="F:transmembrane transporter activity"/>
    <property type="evidence" value="ECO:0007669"/>
    <property type="project" value="UniProtKB-UniRule"/>
</dbReference>